<dbReference type="GO" id="GO:0016616">
    <property type="term" value="F:oxidoreductase activity, acting on the CH-OH group of donors, NAD or NADP as acceptor"/>
    <property type="evidence" value="ECO:0007669"/>
    <property type="project" value="UniProtKB-ARBA"/>
</dbReference>
<dbReference type="GO" id="GO:0050664">
    <property type="term" value="F:oxidoreductase activity, acting on NAD(P)H, oxygen as acceptor"/>
    <property type="evidence" value="ECO:0007669"/>
    <property type="project" value="TreeGrafter"/>
</dbReference>
<accession>A0A9P4I391</accession>
<protein>
    <submittedName>
        <fullName evidence="3">NAD(P)-binding protein</fullName>
    </submittedName>
</protein>
<dbReference type="EMBL" id="ML978147">
    <property type="protein sequence ID" value="KAF2092377.1"/>
    <property type="molecule type" value="Genomic_DNA"/>
</dbReference>
<keyword evidence="2" id="KW-0560">Oxidoreductase</keyword>
<dbReference type="Proteomes" id="UP000799772">
    <property type="component" value="Unassembled WGS sequence"/>
</dbReference>
<evidence type="ECO:0000256" key="1">
    <source>
        <dbReference type="ARBA" id="ARBA00006484"/>
    </source>
</evidence>
<evidence type="ECO:0000313" key="4">
    <source>
        <dbReference type="Proteomes" id="UP000799772"/>
    </source>
</evidence>
<proteinExistence type="inferred from homology"/>
<evidence type="ECO:0000313" key="3">
    <source>
        <dbReference type="EMBL" id="KAF2092377.1"/>
    </source>
</evidence>
<evidence type="ECO:0000256" key="2">
    <source>
        <dbReference type="ARBA" id="ARBA00023002"/>
    </source>
</evidence>
<keyword evidence="4" id="KW-1185">Reference proteome</keyword>
<organism evidence="3 4">
    <name type="scientific">Rhizodiscina lignyota</name>
    <dbReference type="NCBI Taxonomy" id="1504668"/>
    <lineage>
        <taxon>Eukaryota</taxon>
        <taxon>Fungi</taxon>
        <taxon>Dikarya</taxon>
        <taxon>Ascomycota</taxon>
        <taxon>Pezizomycotina</taxon>
        <taxon>Dothideomycetes</taxon>
        <taxon>Pleosporomycetidae</taxon>
        <taxon>Aulographales</taxon>
        <taxon>Rhizodiscinaceae</taxon>
        <taxon>Rhizodiscina</taxon>
    </lineage>
</organism>
<dbReference type="SUPFAM" id="SSF51735">
    <property type="entry name" value="NAD(P)-binding Rossmann-fold domains"/>
    <property type="match status" value="1"/>
</dbReference>
<dbReference type="Gene3D" id="3.40.50.720">
    <property type="entry name" value="NAD(P)-binding Rossmann-like Domain"/>
    <property type="match status" value="1"/>
</dbReference>
<gene>
    <name evidence="3" type="ORF">NA57DRAFT_82341</name>
</gene>
<comment type="caution">
    <text evidence="3">The sequence shown here is derived from an EMBL/GenBank/DDBJ whole genome shotgun (WGS) entry which is preliminary data.</text>
</comment>
<dbReference type="InterPro" id="IPR002347">
    <property type="entry name" value="SDR_fam"/>
</dbReference>
<dbReference type="OrthoDB" id="1669814at2759"/>
<dbReference type="InterPro" id="IPR036291">
    <property type="entry name" value="NAD(P)-bd_dom_sf"/>
</dbReference>
<dbReference type="AlphaFoldDB" id="A0A9P4I391"/>
<name>A0A9P4I391_9PEZI</name>
<dbReference type="PANTHER" id="PTHR43008">
    <property type="entry name" value="BENZIL REDUCTASE"/>
    <property type="match status" value="1"/>
</dbReference>
<dbReference type="Pfam" id="PF00106">
    <property type="entry name" value="adh_short"/>
    <property type="match status" value="1"/>
</dbReference>
<dbReference type="CDD" id="cd05233">
    <property type="entry name" value="SDR_c"/>
    <property type="match status" value="1"/>
</dbReference>
<reference evidence="3" key="1">
    <citation type="journal article" date="2020" name="Stud. Mycol.">
        <title>101 Dothideomycetes genomes: a test case for predicting lifestyles and emergence of pathogens.</title>
        <authorList>
            <person name="Haridas S."/>
            <person name="Albert R."/>
            <person name="Binder M."/>
            <person name="Bloem J."/>
            <person name="Labutti K."/>
            <person name="Salamov A."/>
            <person name="Andreopoulos B."/>
            <person name="Baker S."/>
            <person name="Barry K."/>
            <person name="Bills G."/>
            <person name="Bluhm B."/>
            <person name="Cannon C."/>
            <person name="Castanera R."/>
            <person name="Culley D."/>
            <person name="Daum C."/>
            <person name="Ezra D."/>
            <person name="Gonzalez J."/>
            <person name="Henrissat B."/>
            <person name="Kuo A."/>
            <person name="Liang C."/>
            <person name="Lipzen A."/>
            <person name="Lutzoni F."/>
            <person name="Magnuson J."/>
            <person name="Mondo S."/>
            <person name="Nolan M."/>
            <person name="Ohm R."/>
            <person name="Pangilinan J."/>
            <person name="Park H.-J."/>
            <person name="Ramirez L."/>
            <person name="Alfaro M."/>
            <person name="Sun H."/>
            <person name="Tritt A."/>
            <person name="Yoshinaga Y."/>
            <person name="Zwiers L.-H."/>
            <person name="Turgeon B."/>
            <person name="Goodwin S."/>
            <person name="Spatafora J."/>
            <person name="Crous P."/>
            <person name="Grigoriev I."/>
        </authorList>
    </citation>
    <scope>NUCLEOTIDE SEQUENCE</scope>
    <source>
        <strain evidence="3">CBS 133067</strain>
    </source>
</reference>
<dbReference type="PANTHER" id="PTHR43008:SF4">
    <property type="entry name" value="CHAIN DEHYDROGENASE, PUTATIVE (AFU_ORTHOLOGUE AFUA_4G08710)-RELATED"/>
    <property type="match status" value="1"/>
</dbReference>
<comment type="similarity">
    <text evidence="1">Belongs to the short-chain dehydrogenases/reductases (SDR) family.</text>
</comment>
<sequence length="136" mass="14359">MSVEGKVFAVTGGGSGMGAAICRLLAERGARAVCACDISSKGFEDLKASIAKISPSAKVHTTVLDVTKSNDVDTWITDIVKTFGDLHGAANVAGLPQALGMRTPPNVIEETNEMWSRIMGVNLTAFFTAIEQRFAQ</sequence>